<dbReference type="SUPFAM" id="SSF53623">
    <property type="entry name" value="MurD-like peptide ligases, catalytic domain"/>
    <property type="match status" value="1"/>
</dbReference>
<accession>A0A9D0ZRG9</accession>
<dbReference type="InterPro" id="IPR036615">
    <property type="entry name" value="Mur_ligase_C_dom_sf"/>
</dbReference>
<dbReference type="Pfam" id="PF08245">
    <property type="entry name" value="Mur_ligase_M"/>
    <property type="match status" value="1"/>
</dbReference>
<reference evidence="21" key="2">
    <citation type="journal article" date="2021" name="PeerJ">
        <title>Extensive microbial diversity within the chicken gut microbiome revealed by metagenomics and culture.</title>
        <authorList>
            <person name="Gilroy R."/>
            <person name="Ravi A."/>
            <person name="Getino M."/>
            <person name="Pursley I."/>
            <person name="Horton D.L."/>
            <person name="Alikhan N.F."/>
            <person name="Baker D."/>
            <person name="Gharbi K."/>
            <person name="Hall N."/>
            <person name="Watson M."/>
            <person name="Adriaenssens E.M."/>
            <person name="Foster-Nyarko E."/>
            <person name="Jarju S."/>
            <person name="Secka A."/>
            <person name="Antonio M."/>
            <person name="Oren A."/>
            <person name="Chaudhuri R.R."/>
            <person name="La Ragione R."/>
            <person name="Hildebrand F."/>
            <person name="Pallen M.J."/>
        </authorList>
    </citation>
    <scope>NUCLEOTIDE SEQUENCE</scope>
    <source>
        <strain evidence="21">CHK147-3167</strain>
    </source>
</reference>
<evidence type="ECO:0000256" key="6">
    <source>
        <dbReference type="ARBA" id="ARBA00015655"/>
    </source>
</evidence>
<evidence type="ECO:0000256" key="13">
    <source>
        <dbReference type="ARBA" id="ARBA00023316"/>
    </source>
</evidence>
<comment type="function">
    <text evidence="1 17 18">Cell wall formation. Catalyzes the addition of glutamate to the nucleotide precursor UDP-N-acetylmuramoyl-L-alanine (UMA).</text>
</comment>
<dbReference type="PANTHER" id="PTHR43692:SF1">
    <property type="entry name" value="UDP-N-ACETYLMURAMOYLALANINE--D-GLUTAMATE LIGASE"/>
    <property type="match status" value="1"/>
</dbReference>
<evidence type="ECO:0000256" key="1">
    <source>
        <dbReference type="ARBA" id="ARBA00002734"/>
    </source>
</evidence>
<proteinExistence type="inferred from homology"/>
<evidence type="ECO:0000256" key="9">
    <source>
        <dbReference type="ARBA" id="ARBA00022741"/>
    </source>
</evidence>
<keyword evidence="7 17" id="KW-0963">Cytoplasm</keyword>
<comment type="pathway">
    <text evidence="3 17 18">Cell wall biogenesis; peptidoglycan biosynthesis.</text>
</comment>
<dbReference type="SUPFAM" id="SSF51984">
    <property type="entry name" value="MurCD N-terminal domain"/>
    <property type="match status" value="1"/>
</dbReference>
<feature type="domain" description="Mur ligase central" evidence="20">
    <location>
        <begin position="111"/>
        <end position="283"/>
    </location>
</feature>
<dbReference type="Pfam" id="PF21799">
    <property type="entry name" value="MurD-like_N"/>
    <property type="match status" value="1"/>
</dbReference>
<dbReference type="Pfam" id="PF02875">
    <property type="entry name" value="Mur_ligase_C"/>
    <property type="match status" value="1"/>
</dbReference>
<keyword evidence="11 17" id="KW-0133">Cell shape</keyword>
<dbReference type="GO" id="GO:0009252">
    <property type="term" value="P:peptidoglycan biosynthetic process"/>
    <property type="evidence" value="ECO:0007669"/>
    <property type="project" value="UniProtKB-UniRule"/>
</dbReference>
<keyword evidence="8 17" id="KW-0436">Ligase</keyword>
<dbReference type="GO" id="GO:0005524">
    <property type="term" value="F:ATP binding"/>
    <property type="evidence" value="ECO:0007669"/>
    <property type="project" value="UniProtKB-UniRule"/>
</dbReference>
<dbReference type="EMBL" id="DVFV01000077">
    <property type="protein sequence ID" value="HIQ90817.1"/>
    <property type="molecule type" value="Genomic_DNA"/>
</dbReference>
<evidence type="ECO:0000256" key="4">
    <source>
        <dbReference type="ARBA" id="ARBA00010416"/>
    </source>
</evidence>
<comment type="subcellular location">
    <subcellularLocation>
        <location evidence="2 17 18">Cytoplasm</location>
    </subcellularLocation>
</comment>
<dbReference type="SUPFAM" id="SSF53244">
    <property type="entry name" value="MurD-like peptide ligases, peptide-binding domain"/>
    <property type="match status" value="1"/>
</dbReference>
<dbReference type="Gene3D" id="3.40.50.720">
    <property type="entry name" value="NAD(P)-binding Rossmann-like Domain"/>
    <property type="match status" value="1"/>
</dbReference>
<evidence type="ECO:0000256" key="8">
    <source>
        <dbReference type="ARBA" id="ARBA00022598"/>
    </source>
</evidence>
<name>A0A9D0ZRG9_9FIRM</name>
<reference evidence="21" key="1">
    <citation type="submission" date="2020-10" db="EMBL/GenBank/DDBJ databases">
        <authorList>
            <person name="Gilroy R."/>
        </authorList>
    </citation>
    <scope>NUCLEOTIDE SEQUENCE</scope>
    <source>
        <strain evidence="21">CHK147-3167</strain>
    </source>
</reference>
<keyword evidence="9 17" id="KW-0547">Nucleotide-binding</keyword>
<comment type="caution">
    <text evidence="21">The sequence shown here is derived from an EMBL/GenBank/DDBJ whole genome shotgun (WGS) entry which is preliminary data.</text>
</comment>
<evidence type="ECO:0000256" key="5">
    <source>
        <dbReference type="ARBA" id="ARBA00012212"/>
    </source>
</evidence>
<dbReference type="GO" id="GO:0008764">
    <property type="term" value="F:UDP-N-acetylmuramoylalanine-D-glutamate ligase activity"/>
    <property type="evidence" value="ECO:0007669"/>
    <property type="project" value="UniProtKB-UniRule"/>
</dbReference>
<keyword evidence="12 17" id="KW-0573">Peptidoglycan synthesis</keyword>
<dbReference type="GO" id="GO:0071555">
    <property type="term" value="P:cell wall organization"/>
    <property type="evidence" value="ECO:0007669"/>
    <property type="project" value="UniProtKB-KW"/>
</dbReference>
<sequence length="442" mass="49082">MFKNKKFFVLGMGKSGISVAKLLAPDNEVLITDVKCDDFKLIKELEDLGISVVITKEQEEVFNSSFDYVVKNPGVKLDHPVVLRANRLGIPVITELEVGYLYLPKVKIIGITGSNGKTTTTTLIYEMLKAASLPVHLAGNIGIPLCGIIDKIKEGDILVIEVSSHQLVNLDKFKADVSVLTNLSEVHLDHFGTYENYKKTKMRIFNNQTDKDLAILNGGDSEVVRLTKNIPSRKLYFSSVSSEADIYFNGSGIVYKGEEIVNVSDIRVKGVHNYENIMAAILVSFEFGVSLDAIKEVLNNFAGVPHRLEFVTKIHGRDFYNDSKATNVKSTITALNSFDNDVILILGGLDRGHSFDGLKPYLKHVTNIVCYGETKNRIKDFAEKCNIDVTVTDNLEEATKAAYNISSEGDTILLSPACASWDQFKSFEERGDEFKNIVESFK</sequence>
<dbReference type="PANTHER" id="PTHR43692">
    <property type="entry name" value="UDP-N-ACETYLMURAMOYLALANINE--D-GLUTAMATE LIGASE"/>
    <property type="match status" value="1"/>
</dbReference>
<dbReference type="InterPro" id="IPR004101">
    <property type="entry name" value="Mur_ligase_C"/>
</dbReference>
<evidence type="ECO:0000259" key="19">
    <source>
        <dbReference type="Pfam" id="PF02875"/>
    </source>
</evidence>
<evidence type="ECO:0000313" key="22">
    <source>
        <dbReference type="Proteomes" id="UP000886786"/>
    </source>
</evidence>
<evidence type="ECO:0000256" key="2">
    <source>
        <dbReference type="ARBA" id="ARBA00004496"/>
    </source>
</evidence>
<gene>
    <name evidence="17" type="primary">murD</name>
    <name evidence="21" type="ORF">IAB27_04250</name>
</gene>
<dbReference type="Proteomes" id="UP000886786">
    <property type="component" value="Unassembled WGS sequence"/>
</dbReference>
<protein>
    <recommendedName>
        <fullName evidence="6 17">UDP-N-acetylmuramoylalanine--D-glutamate ligase</fullName>
        <ecNumber evidence="5 17">6.3.2.9</ecNumber>
    </recommendedName>
    <alternativeName>
        <fullName evidence="15 17">D-glutamic acid-adding enzyme</fullName>
    </alternativeName>
    <alternativeName>
        <fullName evidence="14 17">UDP-N-acetylmuramoyl-L-alanyl-D-glutamate synthetase</fullName>
    </alternativeName>
</protein>
<keyword evidence="17 18" id="KW-0132">Cell division</keyword>
<comment type="similarity">
    <text evidence="4 17">Belongs to the MurCDEF family.</text>
</comment>
<dbReference type="GO" id="GO:0008360">
    <property type="term" value="P:regulation of cell shape"/>
    <property type="evidence" value="ECO:0007669"/>
    <property type="project" value="UniProtKB-KW"/>
</dbReference>
<evidence type="ECO:0000256" key="12">
    <source>
        <dbReference type="ARBA" id="ARBA00022984"/>
    </source>
</evidence>
<evidence type="ECO:0000256" key="18">
    <source>
        <dbReference type="RuleBase" id="RU003664"/>
    </source>
</evidence>
<dbReference type="HAMAP" id="MF_00639">
    <property type="entry name" value="MurD"/>
    <property type="match status" value="1"/>
</dbReference>
<dbReference type="GO" id="GO:0005737">
    <property type="term" value="C:cytoplasm"/>
    <property type="evidence" value="ECO:0007669"/>
    <property type="project" value="UniProtKB-SubCell"/>
</dbReference>
<evidence type="ECO:0000256" key="3">
    <source>
        <dbReference type="ARBA" id="ARBA00004752"/>
    </source>
</evidence>
<evidence type="ECO:0000256" key="17">
    <source>
        <dbReference type="HAMAP-Rule" id="MF_00639"/>
    </source>
</evidence>
<dbReference type="Gene3D" id="3.90.190.20">
    <property type="entry name" value="Mur ligase, C-terminal domain"/>
    <property type="match status" value="1"/>
</dbReference>
<feature type="domain" description="Mur ligase C-terminal" evidence="19">
    <location>
        <begin position="306"/>
        <end position="418"/>
    </location>
</feature>
<organism evidence="21 22">
    <name type="scientific">Candidatus Coprosoma intestinipullorum</name>
    <dbReference type="NCBI Taxonomy" id="2840752"/>
    <lineage>
        <taxon>Bacteria</taxon>
        <taxon>Bacillati</taxon>
        <taxon>Bacillota</taxon>
        <taxon>Bacillota incertae sedis</taxon>
        <taxon>Candidatus Coprosoma</taxon>
    </lineage>
</organism>
<dbReference type="AlphaFoldDB" id="A0A9D0ZRG9"/>
<evidence type="ECO:0000259" key="20">
    <source>
        <dbReference type="Pfam" id="PF08245"/>
    </source>
</evidence>
<keyword evidence="13 17" id="KW-0961">Cell wall biogenesis/degradation</keyword>
<dbReference type="InterPro" id="IPR013221">
    <property type="entry name" value="Mur_ligase_cen"/>
</dbReference>
<evidence type="ECO:0000256" key="10">
    <source>
        <dbReference type="ARBA" id="ARBA00022840"/>
    </source>
</evidence>
<keyword evidence="10 17" id="KW-0067">ATP-binding</keyword>
<dbReference type="GO" id="GO:0051301">
    <property type="term" value="P:cell division"/>
    <property type="evidence" value="ECO:0007669"/>
    <property type="project" value="UniProtKB-KW"/>
</dbReference>
<dbReference type="Gene3D" id="3.40.1190.10">
    <property type="entry name" value="Mur-like, catalytic domain"/>
    <property type="match status" value="1"/>
</dbReference>
<comment type="catalytic activity">
    <reaction evidence="16 17 18">
        <text>UDP-N-acetyl-alpha-D-muramoyl-L-alanine + D-glutamate + ATP = UDP-N-acetyl-alpha-D-muramoyl-L-alanyl-D-glutamate + ADP + phosphate + H(+)</text>
        <dbReference type="Rhea" id="RHEA:16429"/>
        <dbReference type="ChEBI" id="CHEBI:15378"/>
        <dbReference type="ChEBI" id="CHEBI:29986"/>
        <dbReference type="ChEBI" id="CHEBI:30616"/>
        <dbReference type="ChEBI" id="CHEBI:43474"/>
        <dbReference type="ChEBI" id="CHEBI:83898"/>
        <dbReference type="ChEBI" id="CHEBI:83900"/>
        <dbReference type="ChEBI" id="CHEBI:456216"/>
        <dbReference type="EC" id="6.3.2.9"/>
    </reaction>
</comment>
<dbReference type="NCBIfam" id="TIGR01087">
    <property type="entry name" value="murD"/>
    <property type="match status" value="1"/>
</dbReference>
<evidence type="ECO:0000256" key="11">
    <source>
        <dbReference type="ARBA" id="ARBA00022960"/>
    </source>
</evidence>
<evidence type="ECO:0000313" key="21">
    <source>
        <dbReference type="EMBL" id="HIQ90817.1"/>
    </source>
</evidence>
<keyword evidence="17 18" id="KW-0131">Cell cycle</keyword>
<dbReference type="EC" id="6.3.2.9" evidence="5 17"/>
<evidence type="ECO:0000256" key="7">
    <source>
        <dbReference type="ARBA" id="ARBA00022490"/>
    </source>
</evidence>
<dbReference type="InterPro" id="IPR036565">
    <property type="entry name" value="Mur-like_cat_sf"/>
</dbReference>
<evidence type="ECO:0000256" key="14">
    <source>
        <dbReference type="ARBA" id="ARBA00030398"/>
    </source>
</evidence>
<evidence type="ECO:0000256" key="16">
    <source>
        <dbReference type="ARBA" id="ARBA00047632"/>
    </source>
</evidence>
<dbReference type="InterPro" id="IPR005762">
    <property type="entry name" value="MurD"/>
</dbReference>
<feature type="binding site" evidence="17">
    <location>
        <begin position="113"/>
        <end position="119"/>
    </location>
    <ligand>
        <name>ATP</name>
        <dbReference type="ChEBI" id="CHEBI:30616"/>
    </ligand>
</feature>
<evidence type="ECO:0000256" key="15">
    <source>
        <dbReference type="ARBA" id="ARBA00032324"/>
    </source>
</evidence>